<keyword evidence="1" id="KW-1133">Transmembrane helix</keyword>
<comment type="caution">
    <text evidence="2">The sequence shown here is derived from an EMBL/GenBank/DDBJ whole genome shotgun (WGS) entry which is preliminary data.</text>
</comment>
<feature type="transmembrane region" description="Helical" evidence="1">
    <location>
        <begin position="77"/>
        <end position="99"/>
    </location>
</feature>
<keyword evidence="3" id="KW-1185">Reference proteome</keyword>
<accession>A0ABS1HHD0</accession>
<keyword evidence="1" id="KW-0812">Transmembrane</keyword>
<keyword evidence="1" id="KW-0472">Membrane</keyword>
<dbReference type="EMBL" id="JAENRR010000011">
    <property type="protein sequence ID" value="MBK3517068.1"/>
    <property type="molecule type" value="Genomic_DNA"/>
</dbReference>
<gene>
    <name evidence="2" type="ORF">JIV24_06910</name>
</gene>
<organism evidence="2 3">
    <name type="scientific">Carboxylicivirga marina</name>
    <dbReference type="NCBI Taxonomy" id="2800988"/>
    <lineage>
        <taxon>Bacteria</taxon>
        <taxon>Pseudomonadati</taxon>
        <taxon>Bacteroidota</taxon>
        <taxon>Bacteroidia</taxon>
        <taxon>Marinilabiliales</taxon>
        <taxon>Marinilabiliaceae</taxon>
        <taxon>Carboxylicivirga</taxon>
    </lineage>
</organism>
<protein>
    <submittedName>
        <fullName evidence="2">SoxR reducing system RseC family protein</fullName>
    </submittedName>
</protein>
<evidence type="ECO:0000313" key="3">
    <source>
        <dbReference type="Proteomes" id="UP000605676"/>
    </source>
</evidence>
<dbReference type="PANTHER" id="PTHR35867">
    <property type="entry name" value="PROTEIN RSEC"/>
    <property type="match status" value="1"/>
</dbReference>
<name>A0ABS1HHD0_9BACT</name>
<sequence>MADLDYIEHEGIVTELNPQHIKVRIVNESACASCHAKGSCTAADLQDKLIDIYQSETGFQTGQKVMLMGKKSLAPKAVLLAYIYPILLILAALISTFFITGNELLAGGLALAILVPYYAGIYLLKDKLKRTFSFTIKHQIN</sequence>
<evidence type="ECO:0000256" key="1">
    <source>
        <dbReference type="SAM" id="Phobius"/>
    </source>
</evidence>
<dbReference type="RefSeq" id="WP_200464295.1">
    <property type="nucleotide sequence ID" value="NZ_JAENRR010000011.1"/>
</dbReference>
<feature type="transmembrane region" description="Helical" evidence="1">
    <location>
        <begin position="105"/>
        <end position="124"/>
    </location>
</feature>
<evidence type="ECO:0000313" key="2">
    <source>
        <dbReference type="EMBL" id="MBK3517068.1"/>
    </source>
</evidence>
<reference evidence="2 3" key="1">
    <citation type="submission" date="2021-01" db="EMBL/GenBank/DDBJ databases">
        <title>Carboxyliciviraga sp.nov., isolated from coastal sediments.</title>
        <authorList>
            <person name="Lu D."/>
            <person name="Zhang T."/>
        </authorList>
    </citation>
    <scope>NUCLEOTIDE SEQUENCE [LARGE SCALE GENOMIC DNA]</scope>
    <source>
        <strain evidence="2 3">N1Y132</strain>
    </source>
</reference>
<dbReference type="InterPro" id="IPR007359">
    <property type="entry name" value="SigmaE_reg_RseC_MucC"/>
</dbReference>
<proteinExistence type="predicted"/>
<dbReference type="Pfam" id="PF04246">
    <property type="entry name" value="RseC_MucC"/>
    <property type="match status" value="1"/>
</dbReference>
<dbReference type="Proteomes" id="UP000605676">
    <property type="component" value="Unassembled WGS sequence"/>
</dbReference>
<dbReference type="PANTHER" id="PTHR35867:SF1">
    <property type="entry name" value="PROTEIN RSEC"/>
    <property type="match status" value="1"/>
</dbReference>